<proteinExistence type="predicted"/>
<evidence type="ECO:0008006" key="3">
    <source>
        <dbReference type="Google" id="ProtNLM"/>
    </source>
</evidence>
<dbReference type="RefSeq" id="WP_007311119.1">
    <property type="nucleotide sequence ID" value="NZ_AESD01000447.1"/>
</dbReference>
<dbReference type="GeneID" id="88766607"/>
<dbReference type="EMBL" id="AESD01000447">
    <property type="protein sequence ID" value="EHJ12291.1"/>
    <property type="molecule type" value="Genomic_DNA"/>
</dbReference>
<accession>G5J698</accession>
<dbReference type="AlphaFoldDB" id="G5J698"/>
<reference evidence="1 2" key="1">
    <citation type="journal article" date="2011" name="Front. Microbiol.">
        <title>Two Strains of Crocosphaera watsonii with Highly Conserved Genomes are Distinguished by Strain-Specific Features.</title>
        <authorList>
            <person name="Bench S.R."/>
            <person name="Ilikchyan I.N."/>
            <person name="Tripp H.J."/>
            <person name="Zehr J.P."/>
        </authorList>
    </citation>
    <scope>NUCLEOTIDE SEQUENCE [LARGE SCALE GENOMIC DNA]</scope>
    <source>
        <strain evidence="1 2">WH 0003</strain>
    </source>
</reference>
<gene>
    <name evidence="1" type="ORF">CWATWH0003_3001</name>
</gene>
<dbReference type="SUPFAM" id="SSF56059">
    <property type="entry name" value="Glutathione synthetase ATP-binding domain-like"/>
    <property type="match status" value="1"/>
</dbReference>
<evidence type="ECO:0000313" key="1">
    <source>
        <dbReference type="EMBL" id="EHJ12291.1"/>
    </source>
</evidence>
<name>G5J698_CROWT</name>
<dbReference type="PATRIC" id="fig|423471.3.peg.2819"/>
<dbReference type="Gene3D" id="3.30.470.20">
    <property type="entry name" value="ATP-grasp fold, B domain"/>
    <property type="match status" value="1"/>
</dbReference>
<dbReference type="Proteomes" id="UP000003477">
    <property type="component" value="Unassembled WGS sequence"/>
</dbReference>
<evidence type="ECO:0000313" key="2">
    <source>
        <dbReference type="Proteomes" id="UP000003477"/>
    </source>
</evidence>
<protein>
    <recommendedName>
        <fullName evidence="3">ATP-grasp domain-containing protein</fullName>
    </recommendedName>
</protein>
<comment type="caution">
    <text evidence="1">The sequence shown here is derived from an EMBL/GenBank/DDBJ whole genome shotgun (WGS) entry which is preliminary data.</text>
</comment>
<sequence>MVDLDPSKTLVIAGGHSDPNLGQLVATAQQAGIVVQDLRHGVKDSPPLSWQVNQGSLKVNNQEIKPYGAFIRYYVFAGMEDSRPEVAKRAMGWYQTLQGWLLSDPKIRLFNRHQSPMGGNKGATLVLAQQCGLEIPQTMITNEEASLRQYTPGTAIAKPVAGGDYCYGLEELLNGVEFRSGCAANPAIVQNRLVSPEIRIYIVGNQALAFEMRSNSLDYRVKQDAEVIFLGEVPSEVESLRVLTAKLNMDFGAADFKSDPQTGKLVFLELNTSPMFARFNQVSQGALCTAMLKTLLSIEGND</sequence>
<organism evidence="1 2">
    <name type="scientific">Crocosphaera watsonii WH 0003</name>
    <dbReference type="NCBI Taxonomy" id="423471"/>
    <lineage>
        <taxon>Bacteria</taxon>
        <taxon>Bacillati</taxon>
        <taxon>Cyanobacteriota</taxon>
        <taxon>Cyanophyceae</taxon>
        <taxon>Oscillatoriophycideae</taxon>
        <taxon>Chroococcales</taxon>
        <taxon>Aphanothecaceae</taxon>
        <taxon>Crocosphaera</taxon>
    </lineage>
</organism>